<proteinExistence type="predicted"/>
<evidence type="ECO:0000313" key="2">
    <source>
        <dbReference type="EMBL" id="GAU89742.1"/>
    </source>
</evidence>
<dbReference type="EMBL" id="BDGG01000001">
    <property type="protein sequence ID" value="GAU89742.1"/>
    <property type="molecule type" value="Genomic_DNA"/>
</dbReference>
<evidence type="ECO:0000313" key="3">
    <source>
        <dbReference type="Proteomes" id="UP000186922"/>
    </source>
</evidence>
<feature type="region of interest" description="Disordered" evidence="1">
    <location>
        <begin position="1"/>
        <end position="23"/>
    </location>
</feature>
<name>A0A1D1UQ05_RAMVA</name>
<feature type="compositionally biased region" description="Basic and acidic residues" evidence="1">
    <location>
        <begin position="1"/>
        <end position="19"/>
    </location>
</feature>
<gene>
    <name evidence="2" type="primary">RvY_02253</name>
    <name evidence="2" type="synonym">RvY_02253.2</name>
    <name evidence="2" type="ORF">RvY_02253-2</name>
</gene>
<accession>A0A1D1UQ05</accession>
<comment type="caution">
    <text evidence="2">The sequence shown here is derived from an EMBL/GenBank/DDBJ whole genome shotgun (WGS) entry which is preliminary data.</text>
</comment>
<dbReference type="AlphaFoldDB" id="A0A1D1UQ05"/>
<organism evidence="2 3">
    <name type="scientific">Ramazzottius varieornatus</name>
    <name type="common">Water bear</name>
    <name type="synonym">Tardigrade</name>
    <dbReference type="NCBI Taxonomy" id="947166"/>
    <lineage>
        <taxon>Eukaryota</taxon>
        <taxon>Metazoa</taxon>
        <taxon>Ecdysozoa</taxon>
        <taxon>Tardigrada</taxon>
        <taxon>Eutardigrada</taxon>
        <taxon>Parachela</taxon>
        <taxon>Hypsibioidea</taxon>
        <taxon>Ramazzottiidae</taxon>
        <taxon>Ramazzottius</taxon>
    </lineage>
</organism>
<sequence length="100" mass="11426">LGMEGTHSKDPKTGTERNYKNNAVHPIGVTNELNTYWDRSTRVHLLEATVKLTRTTENYGARKNYGTRRKRRQNGNSNVEKCRKVNCCESVAYVRASVPQ</sequence>
<keyword evidence="3" id="KW-1185">Reference proteome</keyword>
<protein>
    <submittedName>
        <fullName evidence="2">Uncharacterized protein</fullName>
    </submittedName>
</protein>
<evidence type="ECO:0000256" key="1">
    <source>
        <dbReference type="SAM" id="MobiDB-lite"/>
    </source>
</evidence>
<dbReference type="Proteomes" id="UP000186922">
    <property type="component" value="Unassembled WGS sequence"/>
</dbReference>
<reference evidence="2 3" key="1">
    <citation type="journal article" date="2016" name="Nat. Commun.">
        <title>Extremotolerant tardigrade genome and improved radiotolerance of human cultured cells by tardigrade-unique protein.</title>
        <authorList>
            <person name="Hashimoto T."/>
            <person name="Horikawa D.D."/>
            <person name="Saito Y."/>
            <person name="Kuwahara H."/>
            <person name="Kozuka-Hata H."/>
            <person name="Shin-I T."/>
            <person name="Minakuchi Y."/>
            <person name="Ohishi K."/>
            <person name="Motoyama A."/>
            <person name="Aizu T."/>
            <person name="Enomoto A."/>
            <person name="Kondo K."/>
            <person name="Tanaka S."/>
            <person name="Hara Y."/>
            <person name="Koshikawa S."/>
            <person name="Sagara H."/>
            <person name="Miura T."/>
            <person name="Yokobori S."/>
            <person name="Miyagawa K."/>
            <person name="Suzuki Y."/>
            <person name="Kubo T."/>
            <person name="Oyama M."/>
            <person name="Kohara Y."/>
            <person name="Fujiyama A."/>
            <person name="Arakawa K."/>
            <person name="Katayama T."/>
            <person name="Toyoda A."/>
            <person name="Kunieda T."/>
        </authorList>
    </citation>
    <scope>NUCLEOTIDE SEQUENCE [LARGE SCALE GENOMIC DNA]</scope>
    <source>
        <strain evidence="2 3">YOKOZUNA-1</strain>
    </source>
</reference>
<feature type="non-terminal residue" evidence="2">
    <location>
        <position position="1"/>
    </location>
</feature>